<protein>
    <submittedName>
        <fullName evidence="2">Uncharacterized protein</fullName>
    </submittedName>
</protein>
<organism evidence="2 3">
    <name type="scientific">Blastomyces parvus</name>
    <dbReference type="NCBI Taxonomy" id="2060905"/>
    <lineage>
        <taxon>Eukaryota</taxon>
        <taxon>Fungi</taxon>
        <taxon>Dikarya</taxon>
        <taxon>Ascomycota</taxon>
        <taxon>Pezizomycotina</taxon>
        <taxon>Eurotiomycetes</taxon>
        <taxon>Eurotiomycetidae</taxon>
        <taxon>Onygenales</taxon>
        <taxon>Ajellomycetaceae</taxon>
        <taxon>Blastomyces</taxon>
    </lineage>
</organism>
<comment type="caution">
    <text evidence="2">The sequence shown here is derived from an EMBL/GenBank/DDBJ whole genome shotgun (WGS) entry which is preliminary data.</text>
</comment>
<name>A0A2B7X8L8_9EURO</name>
<gene>
    <name evidence="2" type="ORF">GX51_01454</name>
</gene>
<evidence type="ECO:0000313" key="2">
    <source>
        <dbReference type="EMBL" id="PGH08014.1"/>
    </source>
</evidence>
<dbReference type="EMBL" id="PDNC01000011">
    <property type="protein sequence ID" value="PGH08014.1"/>
    <property type="molecule type" value="Genomic_DNA"/>
</dbReference>
<feature type="region of interest" description="Disordered" evidence="1">
    <location>
        <begin position="1"/>
        <end position="25"/>
    </location>
</feature>
<proteinExistence type="predicted"/>
<accession>A0A2B7X8L8</accession>
<dbReference type="AlphaFoldDB" id="A0A2B7X8L8"/>
<evidence type="ECO:0000256" key="1">
    <source>
        <dbReference type="SAM" id="MobiDB-lite"/>
    </source>
</evidence>
<dbReference type="Proteomes" id="UP000224080">
    <property type="component" value="Unassembled WGS sequence"/>
</dbReference>
<keyword evidence="3" id="KW-1185">Reference proteome</keyword>
<sequence>MARCDSLERQRDEETSQERENENVSKVDLWRSTEIGQQRARVTMELAAGHDRDGNWSGKATDGRFVVGDDVEAIAETRRG</sequence>
<reference evidence="2 3" key="1">
    <citation type="submission" date="2017-10" db="EMBL/GenBank/DDBJ databases">
        <title>Comparative genomics in systemic dimorphic fungi from Ajellomycetaceae.</title>
        <authorList>
            <person name="Munoz J.F."/>
            <person name="Mcewen J.G."/>
            <person name="Clay O.K."/>
            <person name="Cuomo C.A."/>
        </authorList>
    </citation>
    <scope>NUCLEOTIDE SEQUENCE [LARGE SCALE GENOMIC DNA]</scope>
    <source>
        <strain evidence="2 3">UAMH130</strain>
    </source>
</reference>
<evidence type="ECO:0000313" key="3">
    <source>
        <dbReference type="Proteomes" id="UP000224080"/>
    </source>
</evidence>